<dbReference type="SUPFAM" id="SSF82866">
    <property type="entry name" value="Multidrug efflux transporter AcrB transmembrane domain"/>
    <property type="match status" value="2"/>
</dbReference>
<keyword evidence="3 6" id="KW-0812">Transmembrane</keyword>
<comment type="subcellular location">
    <subcellularLocation>
        <location evidence="1">Cell membrane</location>
        <topology evidence="1">Multi-pass membrane protein</topology>
    </subcellularLocation>
</comment>
<gene>
    <name evidence="8" type="ORF">EHF33_09945</name>
</gene>
<accession>A0A3G8YCB5</accession>
<dbReference type="Gene3D" id="1.20.1640.10">
    <property type="entry name" value="Multidrug efflux transporter AcrB transmembrane domain"/>
    <property type="match status" value="2"/>
</dbReference>
<name>A0A3G8YCB5_9DEIO</name>
<keyword evidence="2" id="KW-1003">Cell membrane</keyword>
<dbReference type="AlphaFoldDB" id="A0A3G8YCB5"/>
<dbReference type="EMBL" id="CP034183">
    <property type="protein sequence ID" value="AZI43022.1"/>
    <property type="molecule type" value="Genomic_DNA"/>
</dbReference>
<keyword evidence="9" id="KW-1185">Reference proteome</keyword>
<feature type="transmembrane region" description="Helical" evidence="6">
    <location>
        <begin position="636"/>
        <end position="657"/>
    </location>
</feature>
<dbReference type="Pfam" id="PF03176">
    <property type="entry name" value="MMPL"/>
    <property type="match status" value="2"/>
</dbReference>
<evidence type="ECO:0000256" key="4">
    <source>
        <dbReference type="ARBA" id="ARBA00022989"/>
    </source>
</evidence>
<evidence type="ECO:0000256" key="5">
    <source>
        <dbReference type="ARBA" id="ARBA00023136"/>
    </source>
</evidence>
<feature type="transmembrane region" description="Helical" evidence="6">
    <location>
        <begin position="597"/>
        <end position="616"/>
    </location>
</feature>
<dbReference type="RefSeq" id="WP_124870744.1">
    <property type="nucleotide sequence ID" value="NZ_CP034183.1"/>
</dbReference>
<keyword evidence="4 6" id="KW-1133">Transmembrane helix</keyword>
<evidence type="ECO:0000256" key="6">
    <source>
        <dbReference type="SAM" id="Phobius"/>
    </source>
</evidence>
<organism evidence="8 9">
    <name type="scientific">Deinococcus psychrotolerans</name>
    <dbReference type="NCBI Taxonomy" id="2489213"/>
    <lineage>
        <taxon>Bacteria</taxon>
        <taxon>Thermotogati</taxon>
        <taxon>Deinococcota</taxon>
        <taxon>Deinococci</taxon>
        <taxon>Deinococcales</taxon>
        <taxon>Deinococcaceae</taxon>
        <taxon>Deinococcus</taxon>
    </lineage>
</organism>
<evidence type="ECO:0000256" key="2">
    <source>
        <dbReference type="ARBA" id="ARBA00022475"/>
    </source>
</evidence>
<feature type="domain" description="SSD" evidence="7">
    <location>
        <begin position="197"/>
        <end position="344"/>
    </location>
</feature>
<feature type="transmembrane region" description="Helical" evidence="6">
    <location>
        <begin position="688"/>
        <end position="710"/>
    </location>
</feature>
<dbReference type="InterPro" id="IPR000731">
    <property type="entry name" value="SSD"/>
</dbReference>
<feature type="transmembrane region" description="Helical" evidence="6">
    <location>
        <begin position="294"/>
        <end position="315"/>
    </location>
</feature>
<feature type="transmembrane region" description="Helical" evidence="6">
    <location>
        <begin position="716"/>
        <end position="738"/>
    </location>
</feature>
<proteinExistence type="predicted"/>
<dbReference type="InterPro" id="IPR004869">
    <property type="entry name" value="MMPL_dom"/>
</dbReference>
<keyword evidence="5 6" id="KW-0472">Membrane</keyword>
<dbReference type="PANTHER" id="PTHR33406">
    <property type="entry name" value="MEMBRANE PROTEIN MJ1562-RELATED"/>
    <property type="match status" value="1"/>
</dbReference>
<dbReference type="InterPro" id="IPR050545">
    <property type="entry name" value="Mycobact_MmpL"/>
</dbReference>
<dbReference type="KEGG" id="dph:EHF33_09945"/>
<feature type="transmembrane region" description="Helical" evidence="6">
    <location>
        <begin position="321"/>
        <end position="345"/>
    </location>
</feature>
<dbReference type="PROSITE" id="PS50156">
    <property type="entry name" value="SSD"/>
    <property type="match status" value="1"/>
</dbReference>
<feature type="transmembrane region" description="Helical" evidence="6">
    <location>
        <begin position="568"/>
        <end position="590"/>
    </location>
</feature>
<dbReference type="PANTHER" id="PTHR33406:SF13">
    <property type="entry name" value="MEMBRANE PROTEIN YDFJ"/>
    <property type="match status" value="1"/>
</dbReference>
<evidence type="ECO:0000256" key="3">
    <source>
        <dbReference type="ARBA" id="ARBA00022692"/>
    </source>
</evidence>
<feature type="transmembrane region" description="Helical" evidence="6">
    <location>
        <begin position="386"/>
        <end position="403"/>
    </location>
</feature>
<evidence type="ECO:0000259" key="7">
    <source>
        <dbReference type="PROSITE" id="PS50156"/>
    </source>
</evidence>
<dbReference type="OrthoDB" id="7051771at2"/>
<dbReference type="GO" id="GO:0005886">
    <property type="term" value="C:plasma membrane"/>
    <property type="evidence" value="ECO:0007669"/>
    <property type="project" value="UniProtKB-SubCell"/>
</dbReference>
<evidence type="ECO:0000256" key="1">
    <source>
        <dbReference type="ARBA" id="ARBA00004651"/>
    </source>
</evidence>
<reference evidence="8 9" key="1">
    <citation type="submission" date="2018-11" db="EMBL/GenBank/DDBJ databases">
        <title>Deinococcus shelandsis sp. nov., isolated from South Shetland Islands soil of Antarctica.</title>
        <authorList>
            <person name="Tian J."/>
        </authorList>
    </citation>
    <scope>NUCLEOTIDE SEQUENCE [LARGE SCALE GENOMIC DNA]</scope>
    <source>
        <strain evidence="8 9">S14-83T</strain>
    </source>
</reference>
<evidence type="ECO:0000313" key="8">
    <source>
        <dbReference type="EMBL" id="AZI43022.1"/>
    </source>
</evidence>
<evidence type="ECO:0000313" key="9">
    <source>
        <dbReference type="Proteomes" id="UP000276417"/>
    </source>
</evidence>
<feature type="transmembrane region" description="Helical" evidence="6">
    <location>
        <begin position="185"/>
        <end position="218"/>
    </location>
</feature>
<feature type="transmembrane region" description="Helical" evidence="6">
    <location>
        <begin position="230"/>
        <end position="249"/>
    </location>
</feature>
<dbReference type="Proteomes" id="UP000276417">
    <property type="component" value="Chromosome 1"/>
</dbReference>
<protein>
    <submittedName>
        <fullName evidence="8">MMPL family transporter</fullName>
    </submittedName>
</protein>
<sequence>MQPLARFVTQRPWWVLAIWALLALICAVPASLAPARLTADPGALSSSESGQVIDLLSQRFGERDSNTVLLVTQTERPLSSPAVAQQYNAFVAGLQKVPGVTRVLPYNAQSAEQVSGEGGKLALTLAQIPLFKEATPALERIRTYVQSQKKAGFDTRVTGGQAIAADFTKFAEGDTKRSEMTALPLIAVVLLFVFGALVAAALPLVVGGLSITTALAGLYLLTFLIPTSTFAQSIITLVSLGAGIDYALLMVNRFREELKSGAGGSAGANSEAASPEAASSEAAYRTVMTAGRSVLLSGAAVTLAMAALLLPPIAFVRSLGIGGVLAVLFTVLASLTVLPALLTLLGERVNWPHLAFKGFRALDFGQSARESALWTALARRVTARPVLAVALSTLVLVVLALPARQMQTGYAGAWGLVEGVESRDALAAVRDLGAGGLLSQFEVILELRGGQKYGPQSRDAFRRTVRQVEALPDVKGVISPFVSAAVLSSASGSGGSLGDLAALTRRSFSTDRTLLRFTVVPNGYLRADQIDAFEARLRGVLSATPFDYQLGGAPVGEREFSKAITSSIPLAIGAVFFGTFLLLMVAFRSLFIPLKSIVMNSLTVLAAYGVVTWVVQQGHFASLLGLPQDVGVLDSSLPLLLFAVLFGLSMDYEIFLLSRVQEEYLRLAGQPQANNESIVLAIGRTARIITSAAVIMFIVFVAFIFGRVVANKSIGLGLAVAVLLDATIVRLVLVPGLLQLAGKWNWWLPAWLEKRLPKVHWEH</sequence>
<feature type="transmembrane region" description="Helical" evidence="6">
    <location>
        <begin position="12"/>
        <end position="32"/>
    </location>
</feature>